<dbReference type="Pfam" id="PF02023">
    <property type="entry name" value="SCAN"/>
    <property type="match status" value="1"/>
</dbReference>
<dbReference type="PROSITE" id="PS50804">
    <property type="entry name" value="SCAN_BOX"/>
    <property type="match status" value="1"/>
</dbReference>
<dbReference type="Proteomes" id="UP000694380">
    <property type="component" value="Unplaced"/>
</dbReference>
<feature type="domain" description="SCAN box" evidence="3">
    <location>
        <begin position="31"/>
        <end position="109"/>
    </location>
</feature>
<evidence type="ECO:0000256" key="1">
    <source>
        <dbReference type="ARBA" id="ARBA00023242"/>
    </source>
</evidence>
<proteinExistence type="predicted"/>
<accession>A0A8C3I9J4</accession>
<keyword evidence="1" id="KW-0539">Nucleus</keyword>
<protein>
    <recommendedName>
        <fullName evidence="3">SCAN box domain-containing protein</fullName>
    </recommendedName>
</protein>
<dbReference type="AlphaFoldDB" id="A0A8C3I9J4"/>
<dbReference type="InterPro" id="IPR038269">
    <property type="entry name" value="SCAN_sf"/>
</dbReference>
<dbReference type="Ensembl" id="ENSCPBT00000034341.1">
    <property type="protein sequence ID" value="ENSCPBP00000029164.1"/>
    <property type="gene ID" value="ENSCPBG00000020567.1"/>
</dbReference>
<reference evidence="4" key="1">
    <citation type="submission" date="2025-08" db="UniProtKB">
        <authorList>
            <consortium name="Ensembl"/>
        </authorList>
    </citation>
    <scope>IDENTIFICATION</scope>
</reference>
<dbReference type="SMART" id="SM00431">
    <property type="entry name" value="SCAN"/>
    <property type="match status" value="1"/>
</dbReference>
<organism evidence="4 5">
    <name type="scientific">Chrysemys picta bellii</name>
    <name type="common">Western painted turtle</name>
    <name type="synonym">Emys bellii</name>
    <dbReference type="NCBI Taxonomy" id="8478"/>
    <lineage>
        <taxon>Eukaryota</taxon>
        <taxon>Metazoa</taxon>
        <taxon>Chordata</taxon>
        <taxon>Craniata</taxon>
        <taxon>Vertebrata</taxon>
        <taxon>Euteleostomi</taxon>
        <taxon>Archelosauria</taxon>
        <taxon>Testudinata</taxon>
        <taxon>Testudines</taxon>
        <taxon>Cryptodira</taxon>
        <taxon>Durocryptodira</taxon>
        <taxon>Testudinoidea</taxon>
        <taxon>Emydidae</taxon>
        <taxon>Chrysemys</taxon>
    </lineage>
</organism>
<name>A0A8C3I9J4_CHRPI</name>
<dbReference type="PANTHER" id="PTHR45935:SF15">
    <property type="entry name" value="SCAN BOX DOMAIN-CONTAINING PROTEIN"/>
    <property type="match status" value="1"/>
</dbReference>
<dbReference type="GeneTree" id="ENSGT01030000234795"/>
<dbReference type="InterPro" id="IPR050916">
    <property type="entry name" value="SCAN-C2H2_zinc_finger"/>
</dbReference>
<dbReference type="SUPFAM" id="SSF47353">
    <property type="entry name" value="Retrovirus capsid dimerization domain-like"/>
    <property type="match status" value="1"/>
</dbReference>
<reference evidence="4" key="2">
    <citation type="submission" date="2025-09" db="UniProtKB">
        <authorList>
            <consortium name="Ensembl"/>
        </authorList>
    </citation>
    <scope>IDENTIFICATION</scope>
</reference>
<dbReference type="PANTHER" id="PTHR45935">
    <property type="entry name" value="PROTEIN ZBED8-RELATED"/>
    <property type="match status" value="1"/>
</dbReference>
<evidence type="ECO:0000313" key="5">
    <source>
        <dbReference type="Proteomes" id="UP000694380"/>
    </source>
</evidence>
<evidence type="ECO:0000256" key="2">
    <source>
        <dbReference type="SAM" id="MobiDB-lite"/>
    </source>
</evidence>
<sequence>MRAGYSYWEDQERETEAAILDALDVSPEMFRQRFQSQTYPAGTRPRLVAQALKEACRRWLQPETRTAEEVTEQVILEQFVHILLTRGRGWVLRHRPATLAAAVALMEDFLVDESPTRPGLWPRRPEPSPQSGPFTPVPSVVRVPRSPPRSPRGAPSHGGRPELGPCFRCGKSSDQPRPWRESPRGPYRKRSLGPQNPRQEPEKPTTPGLGMRLSPYRFLL</sequence>
<dbReference type="Gene3D" id="1.10.4020.10">
    <property type="entry name" value="DNA breaking-rejoining enzymes"/>
    <property type="match status" value="1"/>
</dbReference>
<keyword evidence="5" id="KW-1185">Reference proteome</keyword>
<evidence type="ECO:0000259" key="3">
    <source>
        <dbReference type="PROSITE" id="PS50804"/>
    </source>
</evidence>
<dbReference type="InterPro" id="IPR003309">
    <property type="entry name" value="SCAN_dom"/>
</dbReference>
<evidence type="ECO:0000313" key="4">
    <source>
        <dbReference type="Ensembl" id="ENSCPBP00000029164.1"/>
    </source>
</evidence>
<feature type="region of interest" description="Disordered" evidence="2">
    <location>
        <begin position="115"/>
        <end position="220"/>
    </location>
</feature>